<feature type="compositionally biased region" description="Basic residues" evidence="1">
    <location>
        <begin position="1"/>
        <end position="12"/>
    </location>
</feature>
<reference evidence="3" key="1">
    <citation type="submission" date="2023-03" db="EMBL/GenBank/DDBJ databases">
        <title>Massive genome expansion in bonnet fungi (Mycena s.s.) driven by repeated elements and novel gene families across ecological guilds.</title>
        <authorList>
            <consortium name="Lawrence Berkeley National Laboratory"/>
            <person name="Harder C.B."/>
            <person name="Miyauchi S."/>
            <person name="Viragh M."/>
            <person name="Kuo A."/>
            <person name="Thoen E."/>
            <person name="Andreopoulos B."/>
            <person name="Lu D."/>
            <person name="Skrede I."/>
            <person name="Drula E."/>
            <person name="Henrissat B."/>
            <person name="Morin E."/>
            <person name="Kohler A."/>
            <person name="Barry K."/>
            <person name="LaButti K."/>
            <person name="Morin E."/>
            <person name="Salamov A."/>
            <person name="Lipzen A."/>
            <person name="Mereny Z."/>
            <person name="Hegedus B."/>
            <person name="Baldrian P."/>
            <person name="Stursova M."/>
            <person name="Weitz H."/>
            <person name="Taylor A."/>
            <person name="Grigoriev I.V."/>
            <person name="Nagy L.G."/>
            <person name="Martin F."/>
            <person name="Kauserud H."/>
        </authorList>
    </citation>
    <scope>NUCLEOTIDE SEQUENCE</scope>
    <source>
        <strain evidence="3">CBHHK200</strain>
    </source>
</reference>
<keyword evidence="4" id="KW-1185">Reference proteome</keyword>
<feature type="region of interest" description="Disordered" evidence="1">
    <location>
        <begin position="1"/>
        <end position="24"/>
    </location>
</feature>
<comment type="caution">
    <text evidence="3">The sequence shown here is derived from an EMBL/GenBank/DDBJ whole genome shotgun (WGS) entry which is preliminary data.</text>
</comment>
<organism evidence="3 4">
    <name type="scientific">Mycena alexandri</name>
    <dbReference type="NCBI Taxonomy" id="1745969"/>
    <lineage>
        <taxon>Eukaryota</taxon>
        <taxon>Fungi</taxon>
        <taxon>Dikarya</taxon>
        <taxon>Basidiomycota</taxon>
        <taxon>Agaricomycotina</taxon>
        <taxon>Agaricomycetes</taxon>
        <taxon>Agaricomycetidae</taxon>
        <taxon>Agaricales</taxon>
        <taxon>Marasmiineae</taxon>
        <taxon>Mycenaceae</taxon>
        <taxon>Mycena</taxon>
    </lineage>
</organism>
<dbReference type="AlphaFoldDB" id="A0AAD6RZ09"/>
<protein>
    <recommendedName>
        <fullName evidence="2">CxC2-like cysteine cluster KDZ transposase-associated domain-containing protein</fullName>
    </recommendedName>
</protein>
<dbReference type="InterPro" id="IPR040521">
    <property type="entry name" value="KDZ"/>
</dbReference>
<evidence type="ECO:0000256" key="1">
    <source>
        <dbReference type="SAM" id="MobiDB-lite"/>
    </source>
</evidence>
<feature type="compositionally biased region" description="Acidic residues" evidence="1">
    <location>
        <begin position="917"/>
        <end position="934"/>
    </location>
</feature>
<dbReference type="PANTHER" id="PTHR33096:SF1">
    <property type="entry name" value="CXC1-LIKE CYSTEINE CLUSTER ASSOCIATED WITH KDZ TRANSPOSASES DOMAIN-CONTAINING PROTEIN"/>
    <property type="match status" value="1"/>
</dbReference>
<dbReference type="CDD" id="cd19757">
    <property type="entry name" value="Bbox1"/>
    <property type="match status" value="1"/>
</dbReference>
<dbReference type="InterPro" id="IPR041457">
    <property type="entry name" value="CxC2_KDZ-assoc"/>
</dbReference>
<feature type="compositionally biased region" description="Acidic residues" evidence="1">
    <location>
        <begin position="1110"/>
        <end position="1145"/>
    </location>
</feature>
<evidence type="ECO:0000259" key="2">
    <source>
        <dbReference type="Pfam" id="PF18803"/>
    </source>
</evidence>
<evidence type="ECO:0000313" key="4">
    <source>
        <dbReference type="Proteomes" id="UP001218188"/>
    </source>
</evidence>
<feature type="domain" description="CxC2-like cysteine cluster KDZ transposase-associated" evidence="2">
    <location>
        <begin position="220"/>
        <end position="321"/>
    </location>
</feature>
<dbReference type="Proteomes" id="UP001218188">
    <property type="component" value="Unassembled WGS sequence"/>
</dbReference>
<dbReference type="Pfam" id="PF18758">
    <property type="entry name" value="KDZ"/>
    <property type="match status" value="2"/>
</dbReference>
<feature type="compositionally biased region" description="Basic and acidic residues" evidence="1">
    <location>
        <begin position="888"/>
        <end position="914"/>
    </location>
</feature>
<dbReference type="EMBL" id="JARJCM010000423">
    <property type="protein sequence ID" value="KAJ7017231.1"/>
    <property type="molecule type" value="Genomic_DNA"/>
</dbReference>
<feature type="region of interest" description="Disordered" evidence="1">
    <location>
        <begin position="888"/>
        <end position="942"/>
    </location>
</feature>
<sequence>MAMRPRVRRKNKNTLAASQDDGLDDYHLSIPLDEFIAPASAAVPTSVERTSADGRRTYAQTFPVEPPSPVKRMRLDALRTEDSTPMDDDPPLPDLSAFNVFDAELESERYDMDLGGIYDLPGPPPKWPKAKSKITPADKSMHEWRGLRDEFLRELLRLEGCGDISEDVCPSCNAAQPTIRCCDCFGEELYCVACTVEMHGRNPLHVIEVWDGKTFKCTSLKDLGLRVQMHHDDCVSPIAVDNFVVLDLGHIHEVSVDFCGCEKRHAMGRRTELLRRRWYPATHNMPRTAVTFKMLDFFVIQTHQAKTTMYDFYTAMARSTSGSSEKLSYRYPEFLRMVRQWRHLQLLKRAGRGHDLSGVNGTRPGELALECPACPRPNVNLPDDWENAPAGDKFLYCLFIALDACFRLKRRMISSELRDPGLGTGWAYFVEQKPYRQYLLAATNESEMSACSGLAALDYANTKFSRGYSATGVGMGVCARHEFVQPTGVGDLQKGERYSNMDWVFSAIMRWKHERLPKAISYDIVCQWIKNLFERLIKLPPILIFSLNFLLGAAQTDGEGIERPWANLGGVATSTREMAPGSRRDTLDSHLSYWNWSKLIGIADLLRRRLDKARIEEKEQSAAFEEFSLEQGERVEGWRVMVHAYESNPKKPNPVRGDDEGIDFIAAKTEADVRLALAEDEAARPSLHDVSPSGFIYAGLDLEDQQRRVCVSIELKKARTTAQKIDIVGMRRKLSRGITRFRKLQATYMPAALQALARLPADPTETPERTPLMLPSALTANERATGCLAGVQYTEATARDGQCAAALMRLRRQLHVKSRFMTYKKNNSRHQGANTRSRALVARNESKIRLHSEKYQTAWTAIRVLNGGDASSVGWRKLRQADIRMMEDSEDARKRNERRKEETRRRKERERRLIAEGVEEEDEEEGWEDEDDGNEPGVATTESRLSRVVDMDNDGDDGVGRRARGGAAHRVGKGVCAESALEGGDPIAAGGYEARRWEARACAIRVGVEEIGFAQGAIAYALRQAAMYRDIAARAVVTMTEVRRGRGRKRLPASVSALEGGVGTGGDATQEGEMGNNEARDGNNGSAGDNEAHLAEAEDNGAQAVPRVGDDDDSGVESGDESDEDEAYGFASDEEFFMGGEDEDD</sequence>
<evidence type="ECO:0000313" key="3">
    <source>
        <dbReference type="EMBL" id="KAJ7017231.1"/>
    </source>
</evidence>
<proteinExistence type="predicted"/>
<feature type="region of interest" description="Disordered" evidence="1">
    <location>
        <begin position="1044"/>
        <end position="1145"/>
    </location>
</feature>
<dbReference type="Pfam" id="PF18803">
    <property type="entry name" value="CxC2"/>
    <property type="match status" value="1"/>
</dbReference>
<gene>
    <name evidence="3" type="ORF">C8F04DRAFT_1200819</name>
</gene>
<name>A0AAD6RZ09_9AGAR</name>
<accession>A0AAD6RZ09</accession>
<dbReference type="PANTHER" id="PTHR33096">
    <property type="entry name" value="CXC2 DOMAIN-CONTAINING PROTEIN"/>
    <property type="match status" value="1"/>
</dbReference>